<dbReference type="GO" id="GO:0005524">
    <property type="term" value="F:ATP binding"/>
    <property type="evidence" value="ECO:0007669"/>
    <property type="project" value="InterPro"/>
</dbReference>
<dbReference type="Pfam" id="PF03412">
    <property type="entry name" value="Peptidase_C39"/>
    <property type="match status" value="1"/>
</dbReference>
<feature type="signal peptide" evidence="1">
    <location>
        <begin position="1"/>
        <end position="25"/>
    </location>
</feature>
<dbReference type="GO" id="GO:0006508">
    <property type="term" value="P:proteolysis"/>
    <property type="evidence" value="ECO:0007669"/>
    <property type="project" value="InterPro"/>
</dbReference>
<dbReference type="AlphaFoldDB" id="A0A1G9IQA8"/>
<dbReference type="EMBL" id="FNGU01000001">
    <property type="protein sequence ID" value="SDL27438.1"/>
    <property type="molecule type" value="Genomic_DNA"/>
</dbReference>
<evidence type="ECO:0000259" key="2">
    <source>
        <dbReference type="PROSITE" id="PS50990"/>
    </source>
</evidence>
<reference evidence="3 4" key="1">
    <citation type="submission" date="2016-10" db="EMBL/GenBank/DDBJ databases">
        <authorList>
            <person name="de Groot N.N."/>
        </authorList>
    </citation>
    <scope>NUCLEOTIDE SEQUENCE [LARGE SCALE GENOMIC DNA]</scope>
    <source>
        <strain evidence="3 4">DSM 17813</strain>
    </source>
</reference>
<accession>A0A1G9IQA8</accession>
<keyword evidence="1" id="KW-0732">Signal</keyword>
<dbReference type="InterPro" id="IPR005074">
    <property type="entry name" value="Peptidase_C39"/>
</dbReference>
<evidence type="ECO:0000313" key="3">
    <source>
        <dbReference type="EMBL" id="SDL27438.1"/>
    </source>
</evidence>
<sequence>MFFSAVFLRGASLGLLIVLFACVSAQHPTWSPGQPGLQFVEGVPFVAQQAGNDCGPAALASLLAHRGRDIPLEQIEGYVYDERLGGSLLADMQNFAQGQGLETRTGRGDIALLRRMVDAGRPVAVLVEMGFGPLRRPHYLVVFGYDAERFLVHDGRTAGLFMASEELQRRWETMNRLYLYLP</sequence>
<dbReference type="Proteomes" id="UP000182146">
    <property type="component" value="Unassembled WGS sequence"/>
</dbReference>
<dbReference type="PROSITE" id="PS50990">
    <property type="entry name" value="PEPTIDASE_C39"/>
    <property type="match status" value="1"/>
</dbReference>
<dbReference type="Gene3D" id="3.90.70.10">
    <property type="entry name" value="Cysteine proteinases"/>
    <property type="match status" value="1"/>
</dbReference>
<gene>
    <name evidence="3" type="ORF">SAMN05660860_00208</name>
</gene>
<evidence type="ECO:0000256" key="1">
    <source>
        <dbReference type="SAM" id="SignalP"/>
    </source>
</evidence>
<dbReference type="GO" id="GO:0016020">
    <property type="term" value="C:membrane"/>
    <property type="evidence" value="ECO:0007669"/>
    <property type="project" value="InterPro"/>
</dbReference>
<feature type="chain" id="PRO_5010296172" evidence="1">
    <location>
        <begin position="26"/>
        <end position="182"/>
    </location>
</feature>
<dbReference type="STRING" id="392333.SAMN05660860_00208"/>
<feature type="domain" description="Peptidase C39" evidence="2">
    <location>
        <begin position="48"/>
        <end position="178"/>
    </location>
</feature>
<organism evidence="3 4">
    <name type="scientific">Geoalkalibacter ferrihydriticus</name>
    <dbReference type="NCBI Taxonomy" id="392333"/>
    <lineage>
        <taxon>Bacteria</taxon>
        <taxon>Pseudomonadati</taxon>
        <taxon>Thermodesulfobacteriota</taxon>
        <taxon>Desulfuromonadia</taxon>
        <taxon>Desulfuromonadales</taxon>
        <taxon>Geoalkalibacteraceae</taxon>
        <taxon>Geoalkalibacter</taxon>
    </lineage>
</organism>
<protein>
    <submittedName>
        <fullName evidence="3">Peptidase C39 family protein</fullName>
    </submittedName>
</protein>
<dbReference type="GO" id="GO:0008233">
    <property type="term" value="F:peptidase activity"/>
    <property type="evidence" value="ECO:0007669"/>
    <property type="project" value="InterPro"/>
</dbReference>
<proteinExistence type="predicted"/>
<evidence type="ECO:0000313" key="4">
    <source>
        <dbReference type="Proteomes" id="UP000182146"/>
    </source>
</evidence>
<name>A0A1G9IQA8_9BACT</name>